<keyword evidence="2" id="KW-1185">Reference proteome</keyword>
<evidence type="ECO:0008006" key="3">
    <source>
        <dbReference type="Google" id="ProtNLM"/>
    </source>
</evidence>
<accession>M0NZ06</accession>
<dbReference type="PATRIC" id="fig|1227482.3.peg.1292"/>
<gene>
    <name evidence="1" type="ORF">C469_06409</name>
</gene>
<dbReference type="Proteomes" id="UP000011650">
    <property type="component" value="Unassembled WGS sequence"/>
</dbReference>
<sequence length="89" mass="9255">MSDADVPVLACADARDGVAVIDEFAGRSAAEVEDVETRGTAYLVLAAVRDGALSAAEGRDAIDAMIDHGWYVAPDAYTKIVGKLESLGE</sequence>
<dbReference type="AlphaFoldDB" id="M0NZ06"/>
<name>M0NZ06_9EURY</name>
<proteinExistence type="predicted"/>
<comment type="caution">
    <text evidence="1">The sequence shown here is derived from an EMBL/GenBank/DDBJ whole genome shotgun (WGS) entry which is preliminary data.</text>
</comment>
<reference evidence="1 2" key="1">
    <citation type="journal article" date="2014" name="PLoS Genet.">
        <title>Phylogenetically driven sequencing of extremely halophilic archaea reveals strategies for static and dynamic osmo-response.</title>
        <authorList>
            <person name="Becker E.A."/>
            <person name="Seitzer P.M."/>
            <person name="Tritt A."/>
            <person name="Larsen D."/>
            <person name="Krusor M."/>
            <person name="Yao A.I."/>
            <person name="Wu D."/>
            <person name="Madern D."/>
            <person name="Eisen J.A."/>
            <person name="Darling A.E."/>
            <person name="Facciotti M.T."/>
        </authorList>
    </citation>
    <scope>NUCLEOTIDE SEQUENCE [LARGE SCALE GENOMIC DNA]</scope>
    <source>
        <strain evidence="1 2">DSM 21995</strain>
    </source>
</reference>
<organism evidence="1 2">
    <name type="scientific">Halorubrum lipolyticum DSM 21995</name>
    <dbReference type="NCBI Taxonomy" id="1227482"/>
    <lineage>
        <taxon>Archaea</taxon>
        <taxon>Methanobacteriati</taxon>
        <taxon>Methanobacteriota</taxon>
        <taxon>Stenosarchaea group</taxon>
        <taxon>Halobacteria</taxon>
        <taxon>Halobacteriales</taxon>
        <taxon>Haloferacaceae</taxon>
        <taxon>Halorubrum</taxon>
    </lineage>
</organism>
<dbReference type="EMBL" id="AOJG01000015">
    <property type="protein sequence ID" value="EMA61800.1"/>
    <property type="molecule type" value="Genomic_DNA"/>
</dbReference>
<evidence type="ECO:0000313" key="2">
    <source>
        <dbReference type="Proteomes" id="UP000011650"/>
    </source>
</evidence>
<protein>
    <recommendedName>
        <fullName evidence="3">DUF3368 domain-containing protein</fullName>
    </recommendedName>
</protein>
<dbReference type="InterPro" id="IPR021799">
    <property type="entry name" value="PIN-like_prokaryotic"/>
</dbReference>
<evidence type="ECO:0000313" key="1">
    <source>
        <dbReference type="EMBL" id="EMA61800.1"/>
    </source>
</evidence>
<dbReference type="Pfam" id="PF11848">
    <property type="entry name" value="DUF3368"/>
    <property type="match status" value="1"/>
</dbReference>